<name>A0A8E2DPU0_9APHY</name>
<protein>
    <submittedName>
        <fullName evidence="2">Uncharacterized protein</fullName>
    </submittedName>
</protein>
<organism evidence="2 3">
    <name type="scientific">Obba rivulosa</name>
    <dbReference type="NCBI Taxonomy" id="1052685"/>
    <lineage>
        <taxon>Eukaryota</taxon>
        <taxon>Fungi</taxon>
        <taxon>Dikarya</taxon>
        <taxon>Basidiomycota</taxon>
        <taxon>Agaricomycotina</taxon>
        <taxon>Agaricomycetes</taxon>
        <taxon>Polyporales</taxon>
        <taxon>Gelatoporiaceae</taxon>
        <taxon>Obba</taxon>
    </lineage>
</organism>
<reference evidence="2 3" key="1">
    <citation type="submission" date="2016-07" db="EMBL/GenBank/DDBJ databases">
        <title>Draft genome of the white-rot fungus Obba rivulosa 3A-2.</title>
        <authorList>
            <consortium name="DOE Joint Genome Institute"/>
            <person name="Miettinen O."/>
            <person name="Riley R."/>
            <person name="Acob R."/>
            <person name="Barry K."/>
            <person name="Cullen D."/>
            <person name="De Vries R."/>
            <person name="Hainaut M."/>
            <person name="Hatakka A."/>
            <person name="Henrissat B."/>
            <person name="Hilden K."/>
            <person name="Kuo R."/>
            <person name="Labutti K."/>
            <person name="Lipzen A."/>
            <person name="Makela M.R."/>
            <person name="Sandor L."/>
            <person name="Spatafora J.W."/>
            <person name="Grigoriev I.V."/>
            <person name="Hibbett D.S."/>
        </authorList>
    </citation>
    <scope>NUCLEOTIDE SEQUENCE [LARGE SCALE GENOMIC DNA]</scope>
    <source>
        <strain evidence="2 3">3A-2</strain>
    </source>
</reference>
<proteinExistence type="predicted"/>
<evidence type="ECO:0000313" key="3">
    <source>
        <dbReference type="Proteomes" id="UP000250043"/>
    </source>
</evidence>
<gene>
    <name evidence="2" type="ORF">OBBRIDRAFT_290288</name>
</gene>
<evidence type="ECO:0000256" key="1">
    <source>
        <dbReference type="SAM" id="MobiDB-lite"/>
    </source>
</evidence>
<sequence length="196" mass="23039">MLHRSKRSATEMRRRTVSINLQGILITEAYSRRLTVLEIRRTQTEFEQVLTNPRRTSEVDALIAQARMRFARAMYWLRAFFGPLLRTAETETEPRAWKKADMSYLPETRTSERLACRAQQSNHRGYQMMMKYEDVMRCRTKDSLKQVARRGVAHERAGQKKFRKRRIGTCRSVHDHTDRCESKAETDGDASHKSKS</sequence>
<accession>A0A8E2DPU0</accession>
<evidence type="ECO:0000313" key="2">
    <source>
        <dbReference type="EMBL" id="OCH93559.1"/>
    </source>
</evidence>
<dbReference type="AlphaFoldDB" id="A0A8E2DPU0"/>
<feature type="region of interest" description="Disordered" evidence="1">
    <location>
        <begin position="173"/>
        <end position="196"/>
    </location>
</feature>
<dbReference type="Proteomes" id="UP000250043">
    <property type="component" value="Unassembled WGS sequence"/>
</dbReference>
<dbReference type="EMBL" id="KV722353">
    <property type="protein sequence ID" value="OCH93559.1"/>
    <property type="molecule type" value="Genomic_DNA"/>
</dbReference>
<keyword evidence="3" id="KW-1185">Reference proteome</keyword>